<sequence length="606" mass="65425">MCDPPRVPRTLAHAPYYHSPTQANSPLRRTTSDSEEGVRGTWAHRPLPAAGGRCIESSCVLILGKYLHTTSAVPNILTSPLPDIDLPSGNLTSLILNKVTEWGHHTASECSVTGRKYTYSQLVDGASRWAGMLTKMGMKKGDVLAVVMPNCPEYPIVLLGTLMAGVVVSTVNSNYTAGEIHRQLLDCDAKMVLYDPVLETSVDGALAQHQRPLLVVTNGPSARSGALNLHHVFEDTNIAFADPVELSGEELALMPYSSGTTGPPKGVAITHNGFSSNMAMYSVPASLPVKEATATSQGAFMCLLPCYHIYGILPICLIGLTKGINIVTVPKFDPNTFVSTITSHKMSTLHLVPPLLNFLLHSPSVTAESMAHLEHFVIGAAPVSPSAAQGFKEKLKKEIFFQEGYGMTEVLLTHVVPVGTDEVGTCGHLLPNVKARVVDTVTGEDLKAYEDGEIWVQTPSMMKGYFQNPTATAETIDADGWLHTGDVGHYDERGFFKIVDRTKELIKVKGLQVSPSELEDLLRRCPAVVDVGVVGVPDDRLGEAPRAYVVTSKMVSEAFIHGFLEDKVAPHKKLAGGVCFVKELPKTATGKLLRRELKRMAMEGSA</sequence>
<feature type="domain" description="AMP-dependent synthetase/ligase" evidence="4">
    <location>
        <begin position="102"/>
        <end position="466"/>
    </location>
</feature>
<dbReference type="AlphaFoldDB" id="A0A423TWF8"/>
<dbReference type="Proteomes" id="UP000283509">
    <property type="component" value="Unassembled WGS sequence"/>
</dbReference>
<dbReference type="PROSITE" id="PS00455">
    <property type="entry name" value="AMP_BINDING"/>
    <property type="match status" value="1"/>
</dbReference>
<feature type="region of interest" description="Disordered" evidence="3">
    <location>
        <begin position="1"/>
        <end position="38"/>
    </location>
</feature>
<comment type="caution">
    <text evidence="6">The sequence shown here is derived from an EMBL/GenBank/DDBJ whole genome shotgun (WGS) entry which is preliminary data.</text>
</comment>
<name>A0A423TWF8_PENVA</name>
<comment type="subcellular location">
    <subcellularLocation>
        <location evidence="1">Peroxisome</location>
    </subcellularLocation>
</comment>
<evidence type="ECO:0000256" key="1">
    <source>
        <dbReference type="ARBA" id="ARBA00004275"/>
    </source>
</evidence>
<dbReference type="InterPro" id="IPR025110">
    <property type="entry name" value="AMP-bd_C"/>
</dbReference>
<dbReference type="InterPro" id="IPR045851">
    <property type="entry name" value="AMP-bd_C_sf"/>
</dbReference>
<dbReference type="Gene3D" id="3.40.50.12780">
    <property type="entry name" value="N-terminal domain of ligase-like"/>
    <property type="match status" value="1"/>
</dbReference>
<dbReference type="SUPFAM" id="SSF56801">
    <property type="entry name" value="Acetyl-CoA synthetase-like"/>
    <property type="match status" value="1"/>
</dbReference>
<dbReference type="EMBL" id="QCYY01001068">
    <property type="protein sequence ID" value="ROT80793.1"/>
    <property type="molecule type" value="Genomic_DNA"/>
</dbReference>
<dbReference type="GO" id="GO:0005777">
    <property type="term" value="C:peroxisome"/>
    <property type="evidence" value="ECO:0007669"/>
    <property type="project" value="UniProtKB-SubCell"/>
</dbReference>
<proteinExistence type="predicted"/>
<dbReference type="Gene3D" id="3.30.300.30">
    <property type="match status" value="1"/>
</dbReference>
<gene>
    <name evidence="6" type="ORF">C7M84_000460</name>
</gene>
<evidence type="ECO:0000256" key="3">
    <source>
        <dbReference type="SAM" id="MobiDB-lite"/>
    </source>
</evidence>
<evidence type="ECO:0000259" key="5">
    <source>
        <dbReference type="Pfam" id="PF13193"/>
    </source>
</evidence>
<dbReference type="Pfam" id="PF13193">
    <property type="entry name" value="AMP-binding_C"/>
    <property type="match status" value="1"/>
</dbReference>
<dbReference type="InterPro" id="IPR020845">
    <property type="entry name" value="AMP-binding_CS"/>
</dbReference>
<dbReference type="InterPro" id="IPR042099">
    <property type="entry name" value="ANL_N_sf"/>
</dbReference>
<dbReference type="PANTHER" id="PTHR24096:SF422">
    <property type="entry name" value="BCDNA.GH02901"/>
    <property type="match status" value="1"/>
</dbReference>
<evidence type="ECO:0000256" key="2">
    <source>
        <dbReference type="ARBA" id="ARBA00023140"/>
    </source>
</evidence>
<feature type="compositionally biased region" description="Polar residues" evidence="3">
    <location>
        <begin position="19"/>
        <end position="29"/>
    </location>
</feature>
<protein>
    <submittedName>
        <fullName evidence="6">Uncharacterized protein</fullName>
    </submittedName>
</protein>
<dbReference type="GO" id="GO:0016405">
    <property type="term" value="F:CoA-ligase activity"/>
    <property type="evidence" value="ECO:0007669"/>
    <property type="project" value="TreeGrafter"/>
</dbReference>
<dbReference type="PANTHER" id="PTHR24096">
    <property type="entry name" value="LONG-CHAIN-FATTY-ACID--COA LIGASE"/>
    <property type="match status" value="1"/>
</dbReference>
<dbReference type="Pfam" id="PF00501">
    <property type="entry name" value="AMP-binding"/>
    <property type="match status" value="1"/>
</dbReference>
<reference evidence="6 7" key="2">
    <citation type="submission" date="2019-01" db="EMBL/GenBank/DDBJ databases">
        <title>The decoding of complex shrimp genome reveals the adaptation for benthos swimmer, frequently molting mechanism and breeding impact on genome.</title>
        <authorList>
            <person name="Sun Y."/>
            <person name="Gao Y."/>
            <person name="Yu Y."/>
        </authorList>
    </citation>
    <scope>NUCLEOTIDE SEQUENCE [LARGE SCALE GENOMIC DNA]</scope>
    <source>
        <tissue evidence="6">Muscle</tissue>
    </source>
</reference>
<reference evidence="6 7" key="1">
    <citation type="submission" date="2018-04" db="EMBL/GenBank/DDBJ databases">
        <authorList>
            <person name="Zhang X."/>
            <person name="Yuan J."/>
            <person name="Li F."/>
            <person name="Xiang J."/>
        </authorList>
    </citation>
    <scope>NUCLEOTIDE SEQUENCE [LARGE SCALE GENOMIC DNA]</scope>
    <source>
        <tissue evidence="6">Muscle</tissue>
    </source>
</reference>
<dbReference type="OrthoDB" id="10253869at2759"/>
<evidence type="ECO:0000259" key="4">
    <source>
        <dbReference type="Pfam" id="PF00501"/>
    </source>
</evidence>
<dbReference type="STRING" id="6689.A0A423TWF8"/>
<evidence type="ECO:0000313" key="7">
    <source>
        <dbReference type="Proteomes" id="UP000283509"/>
    </source>
</evidence>
<dbReference type="InterPro" id="IPR000873">
    <property type="entry name" value="AMP-dep_synth/lig_dom"/>
</dbReference>
<accession>A0A423TWF8</accession>
<keyword evidence="2" id="KW-0576">Peroxisome</keyword>
<evidence type="ECO:0000313" key="6">
    <source>
        <dbReference type="EMBL" id="ROT80793.1"/>
    </source>
</evidence>
<keyword evidence="7" id="KW-1185">Reference proteome</keyword>
<feature type="domain" description="AMP-binding enzyme C-terminal" evidence="5">
    <location>
        <begin position="517"/>
        <end position="591"/>
    </location>
</feature>
<organism evidence="6 7">
    <name type="scientific">Penaeus vannamei</name>
    <name type="common">Whiteleg shrimp</name>
    <name type="synonym">Litopenaeus vannamei</name>
    <dbReference type="NCBI Taxonomy" id="6689"/>
    <lineage>
        <taxon>Eukaryota</taxon>
        <taxon>Metazoa</taxon>
        <taxon>Ecdysozoa</taxon>
        <taxon>Arthropoda</taxon>
        <taxon>Crustacea</taxon>
        <taxon>Multicrustacea</taxon>
        <taxon>Malacostraca</taxon>
        <taxon>Eumalacostraca</taxon>
        <taxon>Eucarida</taxon>
        <taxon>Decapoda</taxon>
        <taxon>Dendrobranchiata</taxon>
        <taxon>Penaeoidea</taxon>
        <taxon>Penaeidae</taxon>
        <taxon>Penaeus</taxon>
    </lineage>
</organism>